<keyword evidence="2" id="KW-0812">Transmembrane</keyword>
<feature type="signal peptide" evidence="2">
    <location>
        <begin position="1"/>
        <end position="18"/>
    </location>
</feature>
<evidence type="ECO:0000313" key="5">
    <source>
        <dbReference type="Proteomes" id="UP000078390"/>
    </source>
</evidence>
<dbReference type="OrthoDB" id="9783163at2"/>
<dbReference type="GO" id="GO:0005886">
    <property type="term" value="C:plasma membrane"/>
    <property type="evidence" value="ECO:0007669"/>
    <property type="project" value="UniProtKB-SubCell"/>
</dbReference>
<dbReference type="RefSeq" id="WP_068669525.1">
    <property type="nucleotide sequence ID" value="NZ_LWLG01000003.1"/>
</dbReference>
<gene>
    <name evidence="4" type="ORF">TDIS_0791</name>
</gene>
<dbReference type="Proteomes" id="UP000078390">
    <property type="component" value="Unassembled WGS sequence"/>
</dbReference>
<protein>
    <recommendedName>
        <fullName evidence="6">Efflux transporter outer membrane subunit</fullName>
    </recommendedName>
</protein>
<keyword evidence="2" id="KW-0472">Membrane</keyword>
<dbReference type="GO" id="GO:0015562">
    <property type="term" value="F:efflux transmembrane transporter activity"/>
    <property type="evidence" value="ECO:0007669"/>
    <property type="project" value="InterPro"/>
</dbReference>
<keyword evidence="2" id="KW-0732">Signal</keyword>
<keyword evidence="2" id="KW-0449">Lipoprotein</keyword>
<evidence type="ECO:0008006" key="6">
    <source>
        <dbReference type="Google" id="ProtNLM"/>
    </source>
</evidence>
<sequence length="470" mass="53564">MKKAKAFLFLLIFFSACAPKVEIKRDLPPLPESFANSPANSTLPQLPERWWEIFEIEELNRLVEKVLSANHDLTKARFRIEELSARLKKARAERFPEVNLDFSGRRSRTRLSRGIGPPQGFIYGEFQGAVLASYEVDLWRRLSSAEKAAYFEVLSAEESRLALAQSLAAEAVSRYLEAAFYNCELKVLSEEVKVSEKRLSLLRKRFEVGLFPAARLLEEEKKFSALRALLPETRRALREALQELELLSGSYPAGTFQIRETSSVCKSEISPPPPGLPSELLKRRPDIRAAEAKLRAAAEMVKVARAARFPHLMLTVEEGRVSNALSDLLSRQNRLWTLSFDLTQPLFNAGELKAEEEASRKILRQAEEEYVQTVLEAFREVEFGLLSEEKLRRVLLETQKELTAANLRLSFYENRFKKGLISLPDYLDFKIQTLEAQRKVLRARRSLILNRIFLFRALGGGFSLPGKEAS</sequence>
<feature type="chain" id="PRO_5007950125" description="Efflux transporter outer membrane subunit" evidence="2">
    <location>
        <begin position="19"/>
        <end position="470"/>
    </location>
</feature>
<evidence type="ECO:0000256" key="1">
    <source>
        <dbReference type="ARBA" id="ARBA00007613"/>
    </source>
</evidence>
<name>A0A179D5Y3_9BACT</name>
<dbReference type="Gene3D" id="1.20.1600.10">
    <property type="entry name" value="Outer membrane efflux proteins (OEP)"/>
    <property type="match status" value="1"/>
</dbReference>
<reference evidence="4 5" key="1">
    <citation type="submission" date="2016-04" db="EMBL/GenBank/DDBJ databases">
        <title>Genome analysis of Thermosulfurimonas dismutans, the first thermophilic sulfur-disproportionating bacterium of the phylum Thermodesulfobacteria.</title>
        <authorList>
            <person name="Mardanov A.V."/>
            <person name="Beletsky A.V."/>
            <person name="Kadnikov V.V."/>
            <person name="Slobodkin A.I."/>
            <person name="Ravin N.V."/>
        </authorList>
    </citation>
    <scope>NUCLEOTIDE SEQUENCE [LARGE SCALE GENOMIC DNA]</scope>
    <source>
        <strain evidence="4 5">S95</strain>
    </source>
</reference>
<dbReference type="PROSITE" id="PS51257">
    <property type="entry name" value="PROKAR_LIPOPROTEIN"/>
    <property type="match status" value="1"/>
</dbReference>
<dbReference type="InterPro" id="IPR010131">
    <property type="entry name" value="MdtP/NodT-like"/>
</dbReference>
<dbReference type="AlphaFoldDB" id="A0A179D5Y3"/>
<keyword evidence="5" id="KW-1185">Reference proteome</keyword>
<dbReference type="Pfam" id="PF02321">
    <property type="entry name" value="OEP"/>
    <property type="match status" value="2"/>
</dbReference>
<dbReference type="NCBIfam" id="TIGR01845">
    <property type="entry name" value="outer_NodT"/>
    <property type="match status" value="1"/>
</dbReference>
<keyword evidence="2" id="KW-1134">Transmembrane beta strand</keyword>
<evidence type="ECO:0000256" key="2">
    <source>
        <dbReference type="RuleBase" id="RU362097"/>
    </source>
</evidence>
<dbReference type="InterPro" id="IPR003423">
    <property type="entry name" value="OMP_efflux"/>
</dbReference>
<dbReference type="STRING" id="999894.TDIS_0791"/>
<dbReference type="SUPFAM" id="SSF56954">
    <property type="entry name" value="Outer membrane efflux proteins (OEP)"/>
    <property type="match status" value="1"/>
</dbReference>
<dbReference type="Gene3D" id="2.20.200.10">
    <property type="entry name" value="Outer membrane efflux proteins (OEP)"/>
    <property type="match status" value="1"/>
</dbReference>
<keyword evidence="3" id="KW-0175">Coiled coil</keyword>
<proteinExistence type="inferred from homology"/>
<dbReference type="PANTHER" id="PTHR30203">
    <property type="entry name" value="OUTER MEMBRANE CATION EFFLUX PROTEIN"/>
    <property type="match status" value="1"/>
</dbReference>
<organism evidence="4 5">
    <name type="scientific">Thermosulfurimonas dismutans</name>
    <dbReference type="NCBI Taxonomy" id="999894"/>
    <lineage>
        <taxon>Bacteria</taxon>
        <taxon>Pseudomonadati</taxon>
        <taxon>Thermodesulfobacteriota</taxon>
        <taxon>Thermodesulfobacteria</taxon>
        <taxon>Thermodesulfobacteriales</taxon>
        <taxon>Thermodesulfobacteriaceae</taxon>
        <taxon>Thermosulfurimonas</taxon>
    </lineage>
</organism>
<dbReference type="PANTHER" id="PTHR30203:SF30">
    <property type="entry name" value="OUTER MEMBRANE PROTEIN-RELATED"/>
    <property type="match status" value="1"/>
</dbReference>
<comment type="subcellular location">
    <subcellularLocation>
        <location evidence="2">Cell membrane</location>
        <topology evidence="2">Lipid-anchor</topology>
    </subcellularLocation>
</comment>
<keyword evidence="2" id="KW-0564">Palmitate</keyword>
<accession>A0A179D5Y3</accession>
<evidence type="ECO:0000313" key="4">
    <source>
        <dbReference type="EMBL" id="OAQ21139.1"/>
    </source>
</evidence>
<feature type="coiled-coil region" evidence="3">
    <location>
        <begin position="56"/>
        <end position="93"/>
    </location>
</feature>
<comment type="caution">
    <text evidence="4">The sequence shown here is derived from an EMBL/GenBank/DDBJ whole genome shotgun (WGS) entry which is preliminary data.</text>
</comment>
<dbReference type="EMBL" id="LWLG01000003">
    <property type="protein sequence ID" value="OAQ21139.1"/>
    <property type="molecule type" value="Genomic_DNA"/>
</dbReference>
<comment type="similarity">
    <text evidence="1 2">Belongs to the outer membrane factor (OMF) (TC 1.B.17) family.</text>
</comment>
<evidence type="ECO:0000256" key="3">
    <source>
        <dbReference type="SAM" id="Coils"/>
    </source>
</evidence>